<reference evidence="2 3" key="1">
    <citation type="submission" date="2017-11" db="EMBL/GenBank/DDBJ databases">
        <title>Complete genome of a free-living desiccation-tolerant cyanobacterium and its photosynthetic adaptation to extreme terrestrial habitat.</title>
        <authorList>
            <person name="Shang J."/>
        </authorList>
    </citation>
    <scope>NUCLEOTIDE SEQUENCE [LARGE SCALE GENOMIC DNA]</scope>
    <source>
        <strain evidence="2 3">CCNUN1</strain>
    </source>
</reference>
<sequence length="42" mass="4789">MKKVSFSTYLTPYIIIFSAFLVCAIVGMLISPDTFYKFFSPT</sequence>
<dbReference type="Proteomes" id="UP000232003">
    <property type="component" value="Chromosome"/>
</dbReference>
<evidence type="ECO:0000313" key="2">
    <source>
        <dbReference type="EMBL" id="AUB36984.1"/>
    </source>
</evidence>
<proteinExistence type="predicted"/>
<name>A0A2K8SNC6_9NOSO</name>
<gene>
    <name evidence="2" type="ORF">COO91_02913</name>
</gene>
<organism evidence="2 3">
    <name type="scientific">Nostoc flagelliforme CCNUN1</name>
    <dbReference type="NCBI Taxonomy" id="2038116"/>
    <lineage>
        <taxon>Bacteria</taxon>
        <taxon>Bacillati</taxon>
        <taxon>Cyanobacteriota</taxon>
        <taxon>Cyanophyceae</taxon>
        <taxon>Nostocales</taxon>
        <taxon>Nostocaceae</taxon>
        <taxon>Nostoc</taxon>
    </lineage>
</organism>
<keyword evidence="1" id="KW-1133">Transmembrane helix</keyword>
<evidence type="ECO:0000256" key="1">
    <source>
        <dbReference type="SAM" id="Phobius"/>
    </source>
</evidence>
<keyword evidence="3" id="KW-1185">Reference proteome</keyword>
<feature type="transmembrane region" description="Helical" evidence="1">
    <location>
        <begin position="12"/>
        <end position="31"/>
    </location>
</feature>
<dbReference type="KEGG" id="nfl:COO91_02913"/>
<protein>
    <submittedName>
        <fullName evidence="2">Uncharacterized protein</fullName>
    </submittedName>
</protein>
<keyword evidence="1" id="KW-0472">Membrane</keyword>
<accession>A0A2K8SNC6</accession>
<dbReference type="AlphaFoldDB" id="A0A2K8SNC6"/>
<dbReference type="EMBL" id="CP024785">
    <property type="protein sequence ID" value="AUB36984.1"/>
    <property type="molecule type" value="Genomic_DNA"/>
</dbReference>
<evidence type="ECO:0000313" key="3">
    <source>
        <dbReference type="Proteomes" id="UP000232003"/>
    </source>
</evidence>
<keyword evidence="1" id="KW-0812">Transmembrane</keyword>